<dbReference type="Gene3D" id="3.80.10.10">
    <property type="entry name" value="Ribonuclease Inhibitor"/>
    <property type="match status" value="1"/>
</dbReference>
<dbReference type="Pfam" id="PF00560">
    <property type="entry name" value="LRR_1"/>
    <property type="match status" value="1"/>
</dbReference>
<dbReference type="GO" id="GO:0030145">
    <property type="term" value="F:manganese ion binding"/>
    <property type="evidence" value="ECO:0007669"/>
    <property type="project" value="TreeGrafter"/>
</dbReference>
<dbReference type="InterPro" id="IPR001611">
    <property type="entry name" value="Leu-rich_rpt"/>
</dbReference>
<dbReference type="AlphaFoldDB" id="A0A7J6P1R7"/>
<accession>A0A7J6P1R7</accession>
<dbReference type="PANTHER" id="PTHR16509">
    <property type="match status" value="1"/>
</dbReference>
<comment type="caution">
    <text evidence="5">The sequence shown here is derived from an EMBL/GenBank/DDBJ whole genome shotgun (WGS) entry which is preliminary data.</text>
</comment>
<dbReference type="Pfam" id="PF00149">
    <property type="entry name" value="Metallophos"/>
    <property type="match status" value="1"/>
</dbReference>
<dbReference type="PRINTS" id="PR00019">
    <property type="entry name" value="LEURICHRPT"/>
</dbReference>
<dbReference type="Proteomes" id="UP000541610">
    <property type="component" value="Unassembled WGS sequence"/>
</dbReference>
<dbReference type="InterPro" id="IPR003591">
    <property type="entry name" value="Leu-rich_rpt_typical-subtyp"/>
</dbReference>
<feature type="region of interest" description="Disordered" evidence="3">
    <location>
        <begin position="1"/>
        <end position="59"/>
    </location>
</feature>
<sequence>MISAAKEDTTESPRYGSVENKPRNPSKAIRPLNFNWLDSARSRDPPPSSHDLPRPKRASRGTLDGFAILEATGAAKLPEDVMSVFPGISPGNLKSVATKDLVYFRNLDTLDLSDNRLSSTEMLLKLGNLRRLRVLSLSCNSLATLYTEFPRPDRRSSEIPRGEPLLPNLEELDLSFNDLREDTFLNVSLTVFTRLIKLNMAHNCVASIPVHLAASPNDFPFLTDLNLSHNDLVQYDQWNPLEGLPRLESLSLAHNRIRFLGTLASPIVYEVMVLYKGFALRVEPIDGVTEEARNKRTKDVFRSLKWLDLSGNELRDSVTFPPQLPRLHEHLSMLIGACDKTVVVKGNPLAEHPDFPEMAERLRPRSRSGRITFTTRGPQAGTPPSQRKKPIRVFEDVPLRTIDARHGLYLARQARGRAEEQEEGILRRTEGLLNPELGEEDVALLMQARKRQIDDFVRDFEASLSRMGPDSFLAAAPFPLSESTQDALTELAARMGGGLDDDLGKAVVKEAGALTAKNPSPIVEASESSSGADAVVAVEPDGSQLEARAAIVKRRSCKPLAPKTREPTASDVAGAEEAMRLLREAESKLIMVSSSSICASTAAAANSAALASAASSSNVICRFGVIADVQYADKDDAYNFAKTKIRHYRKSVKTLGRAVDWWNSLRSPSVDFVVNLADLIDGHNRGTGTQKEAMATVMEEFERLNCRDKIVHMVGNHELYCFTRSELSKPQVFPPTKLPYALSRPPSLPDSQYPTGDPSTFYYSFVPCRGWRVVILDPYDLSVMREGGGRHGIELLKGHGLDPEGTALCQSHNPNDIGIQKDFFQGLHGLESRWVPFNGGFGKTQLAWLRNLLHGCHEDNTNVIVCSHVVIHPDATHEGNCRTLAWNYQDVLDAMYDFPCTKLVLCGHLHRETYHRDDHGIHHLCLPSPMEWDADECAITCDILSSGDIKVSGSGGISDRYFNCSD</sequence>
<dbReference type="PANTHER" id="PTHR16509:SF1">
    <property type="entry name" value="MANGANESE-DEPENDENT ADP-RIBOSE_CDP-ALCOHOL DIPHOSPHATASE"/>
    <property type="match status" value="1"/>
</dbReference>
<dbReference type="PROSITE" id="PS51450">
    <property type="entry name" value="LRR"/>
    <property type="match status" value="1"/>
</dbReference>
<keyword evidence="2" id="KW-0677">Repeat</keyword>
<evidence type="ECO:0000256" key="3">
    <source>
        <dbReference type="SAM" id="MobiDB-lite"/>
    </source>
</evidence>
<dbReference type="InterPro" id="IPR032675">
    <property type="entry name" value="LRR_dom_sf"/>
</dbReference>
<dbReference type="SMART" id="SM00369">
    <property type="entry name" value="LRR_TYP"/>
    <property type="match status" value="5"/>
</dbReference>
<dbReference type="SUPFAM" id="SSF52058">
    <property type="entry name" value="L domain-like"/>
    <property type="match status" value="1"/>
</dbReference>
<feature type="domain" description="Calcineurin-like phosphoesterase" evidence="4">
    <location>
        <begin position="622"/>
        <end position="911"/>
    </location>
</feature>
<name>A0A7J6P1R7_PEROL</name>
<gene>
    <name evidence="5" type="ORF">FOZ60_000579</name>
</gene>
<dbReference type="InterPro" id="IPR029052">
    <property type="entry name" value="Metallo-depent_PP-like"/>
</dbReference>
<evidence type="ECO:0000259" key="4">
    <source>
        <dbReference type="Pfam" id="PF00149"/>
    </source>
</evidence>
<dbReference type="InterPro" id="IPR004843">
    <property type="entry name" value="Calcineurin-like_PHP"/>
</dbReference>
<keyword evidence="1" id="KW-0433">Leucine-rich repeat</keyword>
<proteinExistence type="predicted"/>
<dbReference type="SUPFAM" id="SSF56300">
    <property type="entry name" value="Metallo-dependent phosphatases"/>
    <property type="match status" value="1"/>
</dbReference>
<evidence type="ECO:0000256" key="2">
    <source>
        <dbReference type="ARBA" id="ARBA00022737"/>
    </source>
</evidence>
<dbReference type="OrthoDB" id="9675250at2759"/>
<protein>
    <recommendedName>
        <fullName evidence="4">Calcineurin-like phosphoesterase domain-containing protein</fullName>
    </recommendedName>
</protein>
<dbReference type="Gene3D" id="3.60.21.10">
    <property type="match status" value="1"/>
</dbReference>
<feature type="compositionally biased region" description="Basic and acidic residues" evidence="3">
    <location>
        <begin position="1"/>
        <end position="11"/>
    </location>
</feature>
<dbReference type="GO" id="GO:0047734">
    <property type="term" value="F:CDP-glycerol diphosphatase activity"/>
    <property type="evidence" value="ECO:0007669"/>
    <property type="project" value="TreeGrafter"/>
</dbReference>
<evidence type="ECO:0000313" key="6">
    <source>
        <dbReference type="Proteomes" id="UP000541610"/>
    </source>
</evidence>
<evidence type="ECO:0000313" key="5">
    <source>
        <dbReference type="EMBL" id="KAF4690123.1"/>
    </source>
</evidence>
<organism evidence="5 6">
    <name type="scientific">Perkinsus olseni</name>
    <name type="common">Perkinsus atlanticus</name>
    <dbReference type="NCBI Taxonomy" id="32597"/>
    <lineage>
        <taxon>Eukaryota</taxon>
        <taxon>Sar</taxon>
        <taxon>Alveolata</taxon>
        <taxon>Perkinsozoa</taxon>
        <taxon>Perkinsea</taxon>
        <taxon>Perkinsida</taxon>
        <taxon>Perkinsidae</taxon>
        <taxon>Perkinsus</taxon>
    </lineage>
</organism>
<dbReference type="GO" id="GO:0047631">
    <property type="term" value="F:ADP-ribose diphosphatase activity"/>
    <property type="evidence" value="ECO:0007669"/>
    <property type="project" value="TreeGrafter"/>
</dbReference>
<dbReference type="GO" id="GO:0008663">
    <property type="term" value="F:2',3'-cyclic-nucleotide 2'-phosphodiesterase activity"/>
    <property type="evidence" value="ECO:0007669"/>
    <property type="project" value="TreeGrafter"/>
</dbReference>
<dbReference type="EMBL" id="JABANP010000106">
    <property type="protein sequence ID" value="KAF4690123.1"/>
    <property type="molecule type" value="Genomic_DNA"/>
</dbReference>
<reference evidence="5 6" key="1">
    <citation type="submission" date="2020-04" db="EMBL/GenBank/DDBJ databases">
        <title>Perkinsus olseni comparative genomics.</title>
        <authorList>
            <person name="Bogema D.R."/>
        </authorList>
    </citation>
    <scope>NUCLEOTIDE SEQUENCE [LARGE SCALE GENOMIC DNA]</scope>
    <source>
        <strain evidence="5">00978-12</strain>
    </source>
</reference>
<evidence type="ECO:0000256" key="1">
    <source>
        <dbReference type="ARBA" id="ARBA00022614"/>
    </source>
</evidence>